<reference evidence="1" key="5">
    <citation type="journal article" date="2021" name="G3 (Bethesda)">
        <title>Aegilops tauschii genome assembly Aet v5.0 features greater sequence contiguity and improved annotation.</title>
        <authorList>
            <person name="Wang L."/>
            <person name="Zhu T."/>
            <person name="Rodriguez J.C."/>
            <person name="Deal K.R."/>
            <person name="Dubcovsky J."/>
            <person name="McGuire P.E."/>
            <person name="Lux T."/>
            <person name="Spannagl M."/>
            <person name="Mayer K.F.X."/>
            <person name="Baldrich P."/>
            <person name="Meyers B.C."/>
            <person name="Huo N."/>
            <person name="Gu Y.Q."/>
            <person name="Zhou H."/>
            <person name="Devos K.M."/>
            <person name="Bennetzen J.L."/>
            <person name="Unver T."/>
            <person name="Budak H."/>
            <person name="Gulick P.J."/>
            <person name="Galiba G."/>
            <person name="Kalapos B."/>
            <person name="Nelson D.R."/>
            <person name="Li P."/>
            <person name="You F.M."/>
            <person name="Luo M.C."/>
            <person name="Dvorak J."/>
        </authorList>
    </citation>
    <scope>NUCLEOTIDE SEQUENCE [LARGE SCALE GENOMIC DNA]</scope>
    <source>
        <strain evidence="1">cv. AL8/78</strain>
    </source>
</reference>
<reference evidence="1" key="4">
    <citation type="submission" date="2019-03" db="UniProtKB">
        <authorList>
            <consortium name="EnsemblPlants"/>
        </authorList>
    </citation>
    <scope>IDENTIFICATION</scope>
</reference>
<dbReference type="EnsemblPlants" id="AET2Gv20847800.10">
    <property type="protein sequence ID" value="AET2Gv20847800.10"/>
    <property type="gene ID" value="AET2Gv20847800"/>
</dbReference>
<dbReference type="AlphaFoldDB" id="A0A453CHF2"/>
<evidence type="ECO:0000313" key="2">
    <source>
        <dbReference type="Proteomes" id="UP000015105"/>
    </source>
</evidence>
<name>A0A453CHF2_AEGTS</name>
<organism evidence="1 2">
    <name type="scientific">Aegilops tauschii subsp. strangulata</name>
    <name type="common">Goatgrass</name>
    <dbReference type="NCBI Taxonomy" id="200361"/>
    <lineage>
        <taxon>Eukaryota</taxon>
        <taxon>Viridiplantae</taxon>
        <taxon>Streptophyta</taxon>
        <taxon>Embryophyta</taxon>
        <taxon>Tracheophyta</taxon>
        <taxon>Spermatophyta</taxon>
        <taxon>Magnoliopsida</taxon>
        <taxon>Liliopsida</taxon>
        <taxon>Poales</taxon>
        <taxon>Poaceae</taxon>
        <taxon>BOP clade</taxon>
        <taxon>Pooideae</taxon>
        <taxon>Triticodae</taxon>
        <taxon>Triticeae</taxon>
        <taxon>Triticinae</taxon>
        <taxon>Aegilops</taxon>
    </lineage>
</organism>
<keyword evidence="2" id="KW-1185">Reference proteome</keyword>
<protein>
    <submittedName>
        <fullName evidence="1">Uncharacterized protein</fullName>
    </submittedName>
</protein>
<sequence>MDYIPYQTRHNFVVFLVHKFKSSNQNSDTARLF</sequence>
<proteinExistence type="predicted"/>
<dbReference type="Proteomes" id="UP000015105">
    <property type="component" value="Chromosome 2D"/>
</dbReference>
<accession>A0A453CHF2</accession>
<evidence type="ECO:0000313" key="1">
    <source>
        <dbReference type="EnsemblPlants" id="AET2Gv20847800.10"/>
    </source>
</evidence>
<reference evidence="2" key="1">
    <citation type="journal article" date="2014" name="Science">
        <title>Ancient hybridizations among the ancestral genomes of bread wheat.</title>
        <authorList>
            <consortium name="International Wheat Genome Sequencing Consortium,"/>
            <person name="Marcussen T."/>
            <person name="Sandve S.R."/>
            <person name="Heier L."/>
            <person name="Spannagl M."/>
            <person name="Pfeifer M."/>
            <person name="Jakobsen K.S."/>
            <person name="Wulff B.B."/>
            <person name="Steuernagel B."/>
            <person name="Mayer K.F."/>
            <person name="Olsen O.A."/>
        </authorList>
    </citation>
    <scope>NUCLEOTIDE SEQUENCE [LARGE SCALE GENOMIC DNA]</scope>
    <source>
        <strain evidence="2">cv. AL8/78</strain>
    </source>
</reference>
<dbReference type="Gramene" id="AET2Gv20847800.10">
    <property type="protein sequence ID" value="AET2Gv20847800.10"/>
    <property type="gene ID" value="AET2Gv20847800"/>
</dbReference>
<reference evidence="2" key="2">
    <citation type="journal article" date="2017" name="Nat. Plants">
        <title>The Aegilops tauschii genome reveals multiple impacts of transposons.</title>
        <authorList>
            <person name="Zhao G."/>
            <person name="Zou C."/>
            <person name="Li K."/>
            <person name="Wang K."/>
            <person name="Li T."/>
            <person name="Gao L."/>
            <person name="Zhang X."/>
            <person name="Wang H."/>
            <person name="Yang Z."/>
            <person name="Liu X."/>
            <person name="Jiang W."/>
            <person name="Mao L."/>
            <person name="Kong X."/>
            <person name="Jiao Y."/>
            <person name="Jia J."/>
        </authorList>
    </citation>
    <scope>NUCLEOTIDE SEQUENCE [LARGE SCALE GENOMIC DNA]</scope>
    <source>
        <strain evidence="2">cv. AL8/78</strain>
    </source>
</reference>
<reference evidence="1" key="3">
    <citation type="journal article" date="2017" name="Nature">
        <title>Genome sequence of the progenitor of the wheat D genome Aegilops tauschii.</title>
        <authorList>
            <person name="Luo M.C."/>
            <person name="Gu Y.Q."/>
            <person name="Puiu D."/>
            <person name="Wang H."/>
            <person name="Twardziok S.O."/>
            <person name="Deal K.R."/>
            <person name="Huo N."/>
            <person name="Zhu T."/>
            <person name="Wang L."/>
            <person name="Wang Y."/>
            <person name="McGuire P.E."/>
            <person name="Liu S."/>
            <person name="Long H."/>
            <person name="Ramasamy R.K."/>
            <person name="Rodriguez J.C."/>
            <person name="Van S.L."/>
            <person name="Yuan L."/>
            <person name="Wang Z."/>
            <person name="Xia Z."/>
            <person name="Xiao L."/>
            <person name="Anderson O.D."/>
            <person name="Ouyang S."/>
            <person name="Liang Y."/>
            <person name="Zimin A.V."/>
            <person name="Pertea G."/>
            <person name="Qi P."/>
            <person name="Bennetzen J.L."/>
            <person name="Dai X."/>
            <person name="Dawson M.W."/>
            <person name="Muller H.G."/>
            <person name="Kugler K."/>
            <person name="Rivarola-Duarte L."/>
            <person name="Spannagl M."/>
            <person name="Mayer K.F.X."/>
            <person name="Lu F.H."/>
            <person name="Bevan M.W."/>
            <person name="Leroy P."/>
            <person name="Li P."/>
            <person name="You F.M."/>
            <person name="Sun Q."/>
            <person name="Liu Z."/>
            <person name="Lyons E."/>
            <person name="Wicker T."/>
            <person name="Salzberg S.L."/>
            <person name="Devos K.M."/>
            <person name="Dvorak J."/>
        </authorList>
    </citation>
    <scope>NUCLEOTIDE SEQUENCE [LARGE SCALE GENOMIC DNA]</scope>
    <source>
        <strain evidence="1">cv. AL8/78</strain>
    </source>
</reference>